<gene>
    <name evidence="5" type="ORF">Theth_1005</name>
</gene>
<dbReference type="STRING" id="688269.Theth_1005"/>
<feature type="domain" description="Gfo/Idh/MocA-like oxidoreductase N-terminal" evidence="3">
    <location>
        <begin position="4"/>
        <end position="100"/>
    </location>
</feature>
<evidence type="ECO:0000259" key="4">
    <source>
        <dbReference type="Pfam" id="PF02894"/>
    </source>
</evidence>
<name>F7YX68_9THEM</name>
<dbReference type="KEGG" id="tta:Theth_1005"/>
<dbReference type="PANTHER" id="PTHR42840:SF3">
    <property type="entry name" value="BINDING ROSSMANN FOLD OXIDOREDUCTASE, PUTATIVE (AFU_ORTHOLOGUE AFUA_2G10240)-RELATED"/>
    <property type="match status" value="1"/>
</dbReference>
<evidence type="ECO:0000313" key="5">
    <source>
        <dbReference type="EMBL" id="AEH51086.1"/>
    </source>
</evidence>
<evidence type="ECO:0000259" key="3">
    <source>
        <dbReference type="Pfam" id="PF01408"/>
    </source>
</evidence>
<dbReference type="InterPro" id="IPR000683">
    <property type="entry name" value="Gfo/Idh/MocA-like_OxRdtase_N"/>
</dbReference>
<dbReference type="Gene3D" id="3.30.360.10">
    <property type="entry name" value="Dihydrodipicolinate Reductase, domain 2"/>
    <property type="match status" value="1"/>
</dbReference>
<sequence length="393" mass="44129">MKKVRIGLVGAGFIAKIHVAAFKENDTLIEVKGVCASRRENAERFAKQYNIPIVFDNFEQLCQSDEIDIVDICTPTDLHDVVIKCACENKKHIICEKPLTGYFGEDFPEVESIGTQISKAHMYKKVLEKVESIEEMLKKSKVKFMYAENWVYAPAIMKMKRLIESSQMFVFDIRAECSHSGSQAAYSRRWRTSGGGSLMRLGSHPIAAVIDLKAFEGLVKNGKPIKPVSVYGEIAFLTKSDSLKDKPCYVVKDWFDVEDWSLVVIEFEDGSKATVFSTDVSLGGVKNKVEIYGSTGIVIANITPNNSMIAYGPNDQVWGNEYISEKLETKAGYSFPSADEFWTRGYPQEMKDFALAVLQDREPLSGFELAKETTKIMYAAYLSAEEGRKIKLL</sequence>
<dbReference type="RefSeq" id="WP_013932306.1">
    <property type="nucleotide sequence ID" value="NC_015707.1"/>
</dbReference>
<dbReference type="Proteomes" id="UP000006804">
    <property type="component" value="Chromosome"/>
</dbReference>
<dbReference type="Pfam" id="PF01408">
    <property type="entry name" value="GFO_IDH_MocA"/>
    <property type="match status" value="1"/>
</dbReference>
<feature type="domain" description="Gfo/Idh/MocA-like oxidoreductase C-terminal" evidence="4">
    <location>
        <begin position="179"/>
        <end position="392"/>
    </location>
</feature>
<dbReference type="SUPFAM" id="SSF51735">
    <property type="entry name" value="NAD(P)-binding Rossmann-fold domains"/>
    <property type="match status" value="1"/>
</dbReference>
<accession>F7YX68</accession>
<comment type="similarity">
    <text evidence="1">Belongs to the Gfo/Idh/MocA family.</text>
</comment>
<dbReference type="InterPro" id="IPR036291">
    <property type="entry name" value="NAD(P)-bd_dom_sf"/>
</dbReference>
<keyword evidence="6" id="KW-1185">Reference proteome</keyword>
<dbReference type="InterPro" id="IPR004104">
    <property type="entry name" value="Gfo/Idh/MocA-like_OxRdtase_C"/>
</dbReference>
<dbReference type="Gene3D" id="3.40.50.720">
    <property type="entry name" value="NAD(P)-binding Rossmann-like Domain"/>
    <property type="match status" value="1"/>
</dbReference>
<evidence type="ECO:0000313" key="6">
    <source>
        <dbReference type="Proteomes" id="UP000006804"/>
    </source>
</evidence>
<dbReference type="EMBL" id="CP002351">
    <property type="protein sequence ID" value="AEH51086.1"/>
    <property type="molecule type" value="Genomic_DNA"/>
</dbReference>
<dbReference type="SUPFAM" id="SSF55347">
    <property type="entry name" value="Glyceraldehyde-3-phosphate dehydrogenase-like, C-terminal domain"/>
    <property type="match status" value="1"/>
</dbReference>
<dbReference type="eggNOG" id="COG0673">
    <property type="taxonomic scope" value="Bacteria"/>
</dbReference>
<protein>
    <submittedName>
        <fullName evidence="5">Oxidoreductase domain protein</fullName>
    </submittedName>
</protein>
<dbReference type="GO" id="GO:0016491">
    <property type="term" value="F:oxidoreductase activity"/>
    <property type="evidence" value="ECO:0007669"/>
    <property type="project" value="UniProtKB-KW"/>
</dbReference>
<proteinExistence type="inferred from homology"/>
<dbReference type="Pfam" id="PF02894">
    <property type="entry name" value="GFO_IDH_MocA_C"/>
    <property type="match status" value="1"/>
</dbReference>
<dbReference type="PATRIC" id="fig|688269.3.peg.1031"/>
<evidence type="ECO:0000256" key="1">
    <source>
        <dbReference type="ARBA" id="ARBA00010928"/>
    </source>
</evidence>
<keyword evidence="2" id="KW-0560">Oxidoreductase</keyword>
<evidence type="ECO:0000256" key="2">
    <source>
        <dbReference type="ARBA" id="ARBA00023002"/>
    </source>
</evidence>
<dbReference type="AlphaFoldDB" id="F7YX68"/>
<dbReference type="PANTHER" id="PTHR42840">
    <property type="entry name" value="NAD(P)-BINDING ROSSMANN-FOLD SUPERFAMILY PROTEIN-RELATED"/>
    <property type="match status" value="1"/>
</dbReference>
<dbReference type="HOGENOM" id="CLU_023194_5_0_0"/>
<dbReference type="OrthoDB" id="40945at2"/>
<dbReference type="GO" id="GO:0000166">
    <property type="term" value="F:nucleotide binding"/>
    <property type="evidence" value="ECO:0007669"/>
    <property type="project" value="InterPro"/>
</dbReference>
<reference evidence="5 6" key="1">
    <citation type="submission" date="2010-11" db="EMBL/GenBank/DDBJ databases">
        <title>The complete genome of Thermotoga thermarum DSM 5069.</title>
        <authorList>
            <consortium name="US DOE Joint Genome Institute (JGI-PGF)"/>
            <person name="Lucas S."/>
            <person name="Copeland A."/>
            <person name="Lapidus A."/>
            <person name="Bruce D."/>
            <person name="Goodwin L."/>
            <person name="Pitluck S."/>
            <person name="Kyrpides N."/>
            <person name="Mavromatis K."/>
            <person name="Ivanova N."/>
            <person name="Zeytun A."/>
            <person name="Brettin T."/>
            <person name="Detter J.C."/>
            <person name="Tapia R."/>
            <person name="Han C."/>
            <person name="Land M."/>
            <person name="Hauser L."/>
            <person name="Markowitz V."/>
            <person name="Cheng J.-F."/>
            <person name="Hugenholtz P."/>
            <person name="Woyke T."/>
            <person name="Wu D."/>
            <person name="Spring S."/>
            <person name="Schroeder M."/>
            <person name="Brambilla E."/>
            <person name="Klenk H.-P."/>
            <person name="Eisen J.A."/>
        </authorList>
    </citation>
    <scope>NUCLEOTIDE SEQUENCE [LARGE SCALE GENOMIC DNA]</scope>
    <source>
        <strain evidence="5 6">DSM 5069</strain>
    </source>
</reference>
<organism evidence="5 6">
    <name type="scientific">Pseudothermotoga thermarum DSM 5069</name>
    <dbReference type="NCBI Taxonomy" id="688269"/>
    <lineage>
        <taxon>Bacteria</taxon>
        <taxon>Thermotogati</taxon>
        <taxon>Thermotogota</taxon>
        <taxon>Thermotogae</taxon>
        <taxon>Thermotogales</taxon>
        <taxon>Thermotogaceae</taxon>
        <taxon>Pseudothermotoga</taxon>
    </lineage>
</organism>